<dbReference type="Pfam" id="PF17297">
    <property type="entry name" value="PEPCK_N"/>
    <property type="match status" value="1"/>
</dbReference>
<dbReference type="HAMAP" id="MF_00452">
    <property type="entry name" value="PEPCK_GTP"/>
    <property type="match status" value="1"/>
</dbReference>
<dbReference type="GO" id="GO:0006094">
    <property type="term" value="P:gluconeogenesis"/>
    <property type="evidence" value="ECO:0007669"/>
    <property type="project" value="UniProtKB-UniPathway"/>
</dbReference>
<keyword evidence="9" id="KW-0597">Phosphoprotein</keyword>
<comment type="subunit">
    <text evidence="5">Monomer.</text>
</comment>
<dbReference type="GO" id="GO:0032869">
    <property type="term" value="P:cellular response to insulin stimulus"/>
    <property type="evidence" value="ECO:0007669"/>
    <property type="project" value="UniProtKB-ARBA"/>
</dbReference>
<dbReference type="CTD" id="5105"/>
<dbReference type="UniPathway" id="UPA00138"/>
<dbReference type="GO" id="GO:0030145">
    <property type="term" value="F:manganese ion binding"/>
    <property type="evidence" value="ECO:0007669"/>
    <property type="project" value="TreeGrafter"/>
</dbReference>
<comment type="similarity">
    <text evidence="4">Belongs to the phosphoenolpyruvate carboxykinase [GTP] family.</text>
</comment>
<dbReference type="GO" id="GO:0009792">
    <property type="term" value="P:embryo development ending in birth or egg hatching"/>
    <property type="evidence" value="ECO:0007669"/>
    <property type="project" value="UniProtKB-ARBA"/>
</dbReference>
<keyword evidence="16" id="KW-0464">Manganese</keyword>
<evidence type="ECO:0000313" key="24">
    <source>
        <dbReference type="Ensembl" id="ENSPCLP00000000309.1"/>
    </source>
</evidence>
<dbReference type="InterPro" id="IPR018091">
    <property type="entry name" value="PEP_carboxykin_GTP_CS"/>
</dbReference>
<dbReference type="FunFam" id="3.40.449.10:FF:000003">
    <property type="entry name" value="Phosphoenolpyruvate carboxykinase, cytosolic [GTP]"/>
    <property type="match status" value="1"/>
</dbReference>
<evidence type="ECO:0000259" key="22">
    <source>
        <dbReference type="Pfam" id="PF00821"/>
    </source>
</evidence>
<keyword evidence="7" id="KW-0312">Gluconeogenesis</keyword>
<comment type="catalytic activity">
    <reaction evidence="20">
        <text>oxaloacetate + GTP = phosphoenolpyruvate + GDP + CO2</text>
        <dbReference type="Rhea" id="RHEA:10388"/>
        <dbReference type="ChEBI" id="CHEBI:16452"/>
        <dbReference type="ChEBI" id="CHEBI:16526"/>
        <dbReference type="ChEBI" id="CHEBI:37565"/>
        <dbReference type="ChEBI" id="CHEBI:58189"/>
        <dbReference type="ChEBI" id="CHEBI:58702"/>
        <dbReference type="EC" id="4.1.1.32"/>
    </reaction>
    <physiologicalReaction direction="left-to-right" evidence="20">
        <dbReference type="Rhea" id="RHEA:10389"/>
    </physiologicalReaction>
    <physiologicalReaction direction="right-to-left" evidence="20">
        <dbReference type="Rhea" id="RHEA:10390"/>
    </physiologicalReaction>
</comment>
<evidence type="ECO:0000256" key="5">
    <source>
        <dbReference type="ARBA" id="ARBA00011245"/>
    </source>
</evidence>
<dbReference type="GO" id="GO:0006107">
    <property type="term" value="P:oxaloacetate metabolic process"/>
    <property type="evidence" value="ECO:0007669"/>
    <property type="project" value="TreeGrafter"/>
</dbReference>
<dbReference type="InterPro" id="IPR035078">
    <property type="entry name" value="PEP_carboxykinase_GTP_N"/>
</dbReference>
<reference evidence="24" key="2">
    <citation type="submission" date="2025-09" db="UniProtKB">
        <authorList>
            <consortium name="Ensembl"/>
        </authorList>
    </citation>
    <scope>IDENTIFICATION</scope>
</reference>
<protein>
    <recommendedName>
        <fullName evidence="18">Phosphoenolpyruvate carboxykinase, cytosolic [GTP]</fullName>
        <ecNumber evidence="6">4.1.1.32</ecNumber>
    </recommendedName>
    <alternativeName>
        <fullName evidence="19">Serine-protein kinase PCK1</fullName>
    </alternativeName>
</protein>
<organism evidence="24 25">
    <name type="scientific">Phasianus colchicus</name>
    <name type="common">Common pheasant</name>
    <dbReference type="NCBI Taxonomy" id="9054"/>
    <lineage>
        <taxon>Eukaryota</taxon>
        <taxon>Metazoa</taxon>
        <taxon>Chordata</taxon>
        <taxon>Craniata</taxon>
        <taxon>Vertebrata</taxon>
        <taxon>Euteleostomi</taxon>
        <taxon>Archelosauria</taxon>
        <taxon>Archosauria</taxon>
        <taxon>Dinosauria</taxon>
        <taxon>Saurischia</taxon>
        <taxon>Theropoda</taxon>
        <taxon>Coelurosauria</taxon>
        <taxon>Aves</taxon>
        <taxon>Neognathae</taxon>
        <taxon>Galloanserae</taxon>
        <taxon>Galliformes</taxon>
        <taxon>Phasianidae</taxon>
        <taxon>Phasianinae</taxon>
        <taxon>Phasianus</taxon>
    </lineage>
</organism>
<dbReference type="EC" id="4.1.1.32" evidence="6"/>
<dbReference type="GO" id="GO:0042594">
    <property type="term" value="P:response to starvation"/>
    <property type="evidence" value="ECO:0007669"/>
    <property type="project" value="TreeGrafter"/>
</dbReference>
<dbReference type="GO" id="GO:0071333">
    <property type="term" value="P:cellular response to glucose stimulus"/>
    <property type="evidence" value="ECO:0007669"/>
    <property type="project" value="TreeGrafter"/>
</dbReference>
<keyword evidence="10" id="KW-0808">Transferase</keyword>
<evidence type="ECO:0000256" key="10">
    <source>
        <dbReference type="ARBA" id="ARBA00022679"/>
    </source>
</evidence>
<evidence type="ECO:0000256" key="2">
    <source>
        <dbReference type="ARBA" id="ARBA00004496"/>
    </source>
</evidence>
<dbReference type="CDD" id="cd00819">
    <property type="entry name" value="PEPCK_GTP"/>
    <property type="match status" value="1"/>
</dbReference>
<evidence type="ECO:0000256" key="11">
    <source>
        <dbReference type="ARBA" id="ARBA00022723"/>
    </source>
</evidence>
<dbReference type="GO" id="GO:0007296">
    <property type="term" value="P:vitellogenesis"/>
    <property type="evidence" value="ECO:0007669"/>
    <property type="project" value="UniProtKB-ARBA"/>
</dbReference>
<evidence type="ECO:0000256" key="6">
    <source>
        <dbReference type="ARBA" id="ARBA00012306"/>
    </source>
</evidence>
<evidence type="ECO:0000256" key="14">
    <source>
        <dbReference type="ARBA" id="ARBA00022793"/>
    </source>
</evidence>
<dbReference type="PANTHER" id="PTHR11561">
    <property type="entry name" value="PHOSPHOENOLPYRUVATE CARBOXYKINASE"/>
    <property type="match status" value="1"/>
</dbReference>
<comment type="cofactor">
    <cofactor evidence="1">
        <name>Mn(2+)</name>
        <dbReference type="ChEBI" id="CHEBI:29035"/>
    </cofactor>
</comment>
<keyword evidence="17" id="KW-0456">Lyase</keyword>
<dbReference type="Pfam" id="PF00821">
    <property type="entry name" value="PEPCK_GTP"/>
    <property type="match status" value="1"/>
</dbReference>
<evidence type="ECO:0000256" key="3">
    <source>
        <dbReference type="ARBA" id="ARBA00004742"/>
    </source>
</evidence>
<gene>
    <name evidence="24" type="primary">PCK1</name>
</gene>
<name>A0A669NZC2_PHACC</name>
<dbReference type="KEGG" id="pcoc:116227720"/>
<proteinExistence type="inferred from homology"/>
<evidence type="ECO:0000256" key="12">
    <source>
        <dbReference type="ARBA" id="ARBA00022741"/>
    </source>
</evidence>
<evidence type="ECO:0000256" key="8">
    <source>
        <dbReference type="ARBA" id="ARBA00022490"/>
    </source>
</evidence>
<dbReference type="GO" id="GO:0006111">
    <property type="term" value="P:regulation of gluconeogenesis"/>
    <property type="evidence" value="ECO:0007669"/>
    <property type="project" value="UniProtKB-ARBA"/>
</dbReference>
<evidence type="ECO:0000259" key="23">
    <source>
        <dbReference type="Pfam" id="PF17297"/>
    </source>
</evidence>
<dbReference type="GO" id="GO:0006089">
    <property type="term" value="P:lactate metabolic process"/>
    <property type="evidence" value="ECO:0007669"/>
    <property type="project" value="UniProtKB-ARBA"/>
</dbReference>
<evidence type="ECO:0000256" key="19">
    <source>
        <dbReference type="ARBA" id="ARBA00042054"/>
    </source>
</evidence>
<evidence type="ECO:0000256" key="4">
    <source>
        <dbReference type="ARBA" id="ARBA00005796"/>
    </source>
</evidence>
<evidence type="ECO:0000256" key="16">
    <source>
        <dbReference type="ARBA" id="ARBA00023211"/>
    </source>
</evidence>
<dbReference type="GO" id="GO:0016301">
    <property type="term" value="F:kinase activity"/>
    <property type="evidence" value="ECO:0007669"/>
    <property type="project" value="UniProtKB-KW"/>
</dbReference>
<dbReference type="GO" id="GO:0030703">
    <property type="term" value="P:eggshell formation"/>
    <property type="evidence" value="ECO:0007669"/>
    <property type="project" value="UniProtKB-ARBA"/>
</dbReference>
<evidence type="ECO:0000256" key="15">
    <source>
        <dbReference type="ARBA" id="ARBA00023134"/>
    </source>
</evidence>
<feature type="domain" description="Phosphoenolpyruvate carboxykinase GTP-utilising N-terminal" evidence="23">
    <location>
        <begin position="29"/>
        <end position="256"/>
    </location>
</feature>
<evidence type="ECO:0000256" key="13">
    <source>
        <dbReference type="ARBA" id="ARBA00022777"/>
    </source>
</evidence>
<dbReference type="Ensembl" id="ENSPCLT00000000416.1">
    <property type="protein sequence ID" value="ENSPCLP00000000309.1"/>
    <property type="gene ID" value="ENSPCLG00000000263.1"/>
</dbReference>
<feature type="domain" description="Phosphoenolpyruvate carboxykinase C-terminal P-loop" evidence="22">
    <location>
        <begin position="260"/>
        <end position="616"/>
    </location>
</feature>
<keyword evidence="8" id="KW-0963">Cytoplasm</keyword>
<keyword evidence="15" id="KW-0342">GTP-binding</keyword>
<evidence type="ECO:0000256" key="17">
    <source>
        <dbReference type="ARBA" id="ARBA00023239"/>
    </source>
</evidence>
<dbReference type="GO" id="GO:0005525">
    <property type="term" value="F:GTP binding"/>
    <property type="evidence" value="ECO:0007669"/>
    <property type="project" value="UniProtKB-KW"/>
</dbReference>
<dbReference type="PIRSF" id="PIRSF001348">
    <property type="entry name" value="PEP_carboxykinase_GTP"/>
    <property type="match status" value="1"/>
</dbReference>
<dbReference type="GeneID" id="116227720"/>
<dbReference type="RefSeq" id="XP_031447046.1">
    <property type="nucleotide sequence ID" value="XM_031591186.1"/>
</dbReference>
<dbReference type="PANTHER" id="PTHR11561:SF18">
    <property type="entry name" value="PHOSPHOENOLPYRUVATE CARBOXYKINASE, CYTOSOLIC [GTP]"/>
    <property type="match status" value="1"/>
</dbReference>
<dbReference type="GO" id="GO:0005829">
    <property type="term" value="C:cytosol"/>
    <property type="evidence" value="ECO:0007669"/>
    <property type="project" value="TreeGrafter"/>
</dbReference>
<dbReference type="GO" id="GO:0004613">
    <property type="term" value="F:phosphoenolpyruvate carboxykinase (GTP) activity"/>
    <property type="evidence" value="ECO:0007669"/>
    <property type="project" value="UniProtKB-EC"/>
</dbReference>
<dbReference type="GO" id="GO:0018991">
    <property type="term" value="P:egg-laying behavior"/>
    <property type="evidence" value="ECO:0007669"/>
    <property type="project" value="UniProtKB-ARBA"/>
</dbReference>
<dbReference type="InterPro" id="IPR035077">
    <property type="entry name" value="PEP_carboxykinase_GTP_C"/>
</dbReference>
<keyword evidence="25" id="KW-1185">Reference proteome</keyword>
<dbReference type="Gene3D" id="3.90.228.20">
    <property type="match status" value="1"/>
</dbReference>
<evidence type="ECO:0000256" key="9">
    <source>
        <dbReference type="ARBA" id="ARBA00022553"/>
    </source>
</evidence>
<evidence type="ECO:0000256" key="1">
    <source>
        <dbReference type="ARBA" id="ARBA00001936"/>
    </source>
</evidence>
<keyword evidence="14" id="KW-0210">Decarboxylase</keyword>
<dbReference type="Proteomes" id="UP000472261">
    <property type="component" value="Unplaced"/>
</dbReference>
<dbReference type="GO" id="GO:0070365">
    <property type="term" value="P:hepatocyte differentiation"/>
    <property type="evidence" value="ECO:0007669"/>
    <property type="project" value="UniProtKB-ARBA"/>
</dbReference>
<accession>A0A669NZC2</accession>
<dbReference type="SUPFAM" id="SSF68923">
    <property type="entry name" value="PEP carboxykinase N-terminal domain"/>
    <property type="match status" value="1"/>
</dbReference>
<dbReference type="GO" id="GO:0046327">
    <property type="term" value="P:glycerol biosynthetic process from pyruvate"/>
    <property type="evidence" value="ECO:0007669"/>
    <property type="project" value="TreeGrafter"/>
</dbReference>
<dbReference type="FunFam" id="3.90.228.20:FF:000005">
    <property type="entry name" value="Phosphoenolpyruvate carboxykinase [GTP], mitochondrial"/>
    <property type="match status" value="1"/>
</dbReference>
<comment type="catalytic activity">
    <reaction evidence="21">
        <text>L-seryl-[protein] + GTP = O-phospho-L-seryl-[protein] + GDP + H(+)</text>
        <dbReference type="Rhea" id="RHEA:64020"/>
        <dbReference type="Rhea" id="RHEA-COMP:9863"/>
        <dbReference type="Rhea" id="RHEA-COMP:11604"/>
        <dbReference type="ChEBI" id="CHEBI:15378"/>
        <dbReference type="ChEBI" id="CHEBI:29999"/>
        <dbReference type="ChEBI" id="CHEBI:37565"/>
        <dbReference type="ChEBI" id="CHEBI:58189"/>
        <dbReference type="ChEBI" id="CHEBI:83421"/>
    </reaction>
    <physiologicalReaction direction="left-to-right" evidence="21">
        <dbReference type="Rhea" id="RHEA:64021"/>
    </physiologicalReaction>
</comment>
<dbReference type="OMA" id="GPTNNWV"/>
<dbReference type="GO" id="GO:0019543">
    <property type="term" value="P:propionate catabolic process"/>
    <property type="evidence" value="ECO:0007669"/>
    <property type="project" value="UniProtKB-ARBA"/>
</dbReference>
<evidence type="ECO:0000256" key="21">
    <source>
        <dbReference type="ARBA" id="ARBA00049257"/>
    </source>
</evidence>
<dbReference type="OrthoDB" id="5841594at2759"/>
<dbReference type="InterPro" id="IPR013035">
    <property type="entry name" value="PEP_carboxykinase_C"/>
</dbReference>
<dbReference type="InterPro" id="IPR008209">
    <property type="entry name" value="PEP_carboxykinase_GTP"/>
</dbReference>
<dbReference type="NCBIfam" id="NF003253">
    <property type="entry name" value="PRK04210.1"/>
    <property type="match status" value="1"/>
</dbReference>
<dbReference type="GO" id="GO:0071361">
    <property type="term" value="P:cellular response to ethanol"/>
    <property type="evidence" value="ECO:0007669"/>
    <property type="project" value="UniProtKB-ARBA"/>
</dbReference>
<dbReference type="GO" id="GO:0048562">
    <property type="term" value="P:embryonic organ morphogenesis"/>
    <property type="evidence" value="ECO:0007669"/>
    <property type="project" value="UniProtKB-ARBA"/>
</dbReference>
<dbReference type="AlphaFoldDB" id="A0A669NZC2"/>
<comment type="pathway">
    <text evidence="3">Carbohydrate biosynthesis; gluconeogenesis.</text>
</comment>
<evidence type="ECO:0000256" key="7">
    <source>
        <dbReference type="ARBA" id="ARBA00022432"/>
    </source>
</evidence>
<comment type="subcellular location">
    <subcellularLocation>
        <location evidence="2">Cytoplasm</location>
    </subcellularLocation>
</comment>
<dbReference type="Gene3D" id="2.170.8.10">
    <property type="entry name" value="Phosphoenolpyruvate Carboxykinase, domain 2"/>
    <property type="match status" value="1"/>
</dbReference>
<evidence type="ECO:0000256" key="20">
    <source>
        <dbReference type="ARBA" id="ARBA00047291"/>
    </source>
</evidence>
<reference evidence="24" key="1">
    <citation type="submission" date="2025-08" db="UniProtKB">
        <authorList>
            <consortium name="Ensembl"/>
        </authorList>
    </citation>
    <scope>IDENTIFICATION</scope>
</reference>
<dbReference type="SUPFAM" id="SSF53795">
    <property type="entry name" value="PEP carboxykinase-like"/>
    <property type="match status" value="1"/>
</dbReference>
<dbReference type="Gene3D" id="3.40.449.10">
    <property type="entry name" value="Phosphoenolpyruvate Carboxykinase, domain 1"/>
    <property type="match status" value="1"/>
</dbReference>
<keyword evidence="13" id="KW-0418">Kinase</keyword>
<dbReference type="GO" id="GO:0051591">
    <property type="term" value="P:response to cAMP"/>
    <property type="evidence" value="ECO:0007669"/>
    <property type="project" value="UniProtKB-ARBA"/>
</dbReference>
<evidence type="ECO:0000313" key="25">
    <source>
        <dbReference type="Proteomes" id="UP000472261"/>
    </source>
</evidence>
<dbReference type="FunFam" id="2.170.8.10:FF:000006">
    <property type="entry name" value="Phosphoenolpyruvate carboxykinase, cytosolic [GTP]"/>
    <property type="match status" value="1"/>
</dbReference>
<dbReference type="GO" id="GO:0071549">
    <property type="term" value="P:cellular response to dexamethasone stimulus"/>
    <property type="evidence" value="ECO:0007669"/>
    <property type="project" value="UniProtKB-ARBA"/>
</dbReference>
<dbReference type="GO" id="GO:0019563">
    <property type="term" value="P:glycerol catabolic process"/>
    <property type="evidence" value="ECO:0007669"/>
    <property type="project" value="UniProtKB-ARBA"/>
</dbReference>
<evidence type="ECO:0000256" key="18">
    <source>
        <dbReference type="ARBA" id="ARBA00040372"/>
    </source>
</evidence>
<keyword evidence="11" id="KW-0479">Metal-binding</keyword>
<dbReference type="PROSITE" id="PS00505">
    <property type="entry name" value="PEPCK_GTP"/>
    <property type="match status" value="1"/>
</dbReference>
<keyword evidence="12" id="KW-0547">Nucleotide-binding</keyword>
<dbReference type="InterPro" id="IPR008210">
    <property type="entry name" value="PEP_carboxykinase_N"/>
</dbReference>
<sequence length="622" mass="69536">MPPELKAEVNVMPKVIQGDLESLPPQVREFIESNAKLCQPESIHICDGSEEENKKILDIMVEQGMIKKLSKYENCWLALTNPRDVARIESKTVIITQEQRDTIPIPKTGTSQLGRWMSEEDFEKAFNTRFPGCMQGRTMYVIPFSMGPIGSPLAKIGIELTDSPYVVASMRIMTRMGTAALKALGTGEFVKCLHSVGCPLPLKEPLINNWPCNPELTLIAHLPDRREIISFGSGYGGNSLLGKKCFALRIASRIAKEEGWLAEHMLILGITNPEGEKKYFAAAFPSACGKTNLAMMNPSLPGWKIECVGDDIAWMKFDEQGNLRAINPENGFFGVAPGTSVKTNPNAIKTIFKNTIFTNVAETSDGGVYWEGIDEPLPPGVTLTSWKNKDWTPDNGEPCAHPNSRFCTPASQCPIMDPAWESPEGVPIEGIIFGGRRPTGVPLVYEAFNWQHGVFIGAAMRSEATAAAEHKGKIIMHDPFAMRPFFGYNFGKYLAHWLSMAHRPAAKLPRIFHVNWFRKDSQGKFLWPGYGENSRVLEWMFNRIQGKASAKPTAIGYIPADTALNLKGLEDINLTELFNISKEFWEKEVEEIKQYFEGQVNADLPYEIEREMLALQMRIKQL</sequence>